<gene>
    <name evidence="3" type="ORF">PG994_000999</name>
</gene>
<dbReference type="RefSeq" id="XP_066720549.1">
    <property type="nucleotide sequence ID" value="XM_066852408.1"/>
</dbReference>
<organism evidence="3 4">
    <name type="scientific">Apiospora phragmitis</name>
    <dbReference type="NCBI Taxonomy" id="2905665"/>
    <lineage>
        <taxon>Eukaryota</taxon>
        <taxon>Fungi</taxon>
        <taxon>Dikarya</taxon>
        <taxon>Ascomycota</taxon>
        <taxon>Pezizomycotina</taxon>
        <taxon>Sordariomycetes</taxon>
        <taxon>Xylariomycetidae</taxon>
        <taxon>Amphisphaeriales</taxon>
        <taxon>Apiosporaceae</taxon>
        <taxon>Apiospora</taxon>
    </lineage>
</organism>
<accession>A0ABR1WR61</accession>
<keyword evidence="2" id="KW-0732">Signal</keyword>
<evidence type="ECO:0008006" key="5">
    <source>
        <dbReference type="Google" id="ProtNLM"/>
    </source>
</evidence>
<evidence type="ECO:0000256" key="2">
    <source>
        <dbReference type="SAM" id="SignalP"/>
    </source>
</evidence>
<proteinExistence type="predicted"/>
<evidence type="ECO:0000313" key="3">
    <source>
        <dbReference type="EMBL" id="KAK8086025.1"/>
    </source>
</evidence>
<protein>
    <recommendedName>
        <fullName evidence="5">Secreted protein</fullName>
    </recommendedName>
</protein>
<evidence type="ECO:0000313" key="4">
    <source>
        <dbReference type="Proteomes" id="UP001480595"/>
    </source>
</evidence>
<feature type="chain" id="PRO_5046773220" description="Secreted protein" evidence="2">
    <location>
        <begin position="17"/>
        <end position="107"/>
    </location>
</feature>
<feature type="region of interest" description="Disordered" evidence="1">
    <location>
        <begin position="18"/>
        <end position="47"/>
    </location>
</feature>
<comment type="caution">
    <text evidence="3">The sequence shown here is derived from an EMBL/GenBank/DDBJ whole genome shotgun (WGS) entry which is preliminary data.</text>
</comment>
<evidence type="ECO:0000256" key="1">
    <source>
        <dbReference type="SAM" id="MobiDB-lite"/>
    </source>
</evidence>
<keyword evidence="4" id="KW-1185">Reference proteome</keyword>
<dbReference type="Proteomes" id="UP001480595">
    <property type="component" value="Unassembled WGS sequence"/>
</dbReference>
<sequence>MHLFPVVVLLAVASQAMPTNEPPASLRVPSGRPDGAYSTHNQSIPQELHEHLPGVLEHEHQANTSRPGNGLSPKVQARYSDSDLIACGCVDLNHRDCDEAVKDLNAQ</sequence>
<feature type="signal peptide" evidence="2">
    <location>
        <begin position="1"/>
        <end position="16"/>
    </location>
</feature>
<dbReference type="GeneID" id="92085471"/>
<dbReference type="EMBL" id="JAQQWL010000002">
    <property type="protein sequence ID" value="KAK8086025.1"/>
    <property type="molecule type" value="Genomic_DNA"/>
</dbReference>
<name>A0ABR1WR61_9PEZI</name>
<reference evidence="3 4" key="1">
    <citation type="submission" date="2023-01" db="EMBL/GenBank/DDBJ databases">
        <title>Analysis of 21 Apiospora genomes using comparative genomics revels a genus with tremendous synthesis potential of carbohydrate active enzymes and secondary metabolites.</title>
        <authorList>
            <person name="Sorensen T."/>
        </authorList>
    </citation>
    <scope>NUCLEOTIDE SEQUENCE [LARGE SCALE GENOMIC DNA]</scope>
    <source>
        <strain evidence="3 4">CBS 135458</strain>
    </source>
</reference>